<name>A0ABU4ZS49_9HYPH</name>
<dbReference type="RefSeq" id="WP_320235775.1">
    <property type="nucleotide sequence ID" value="NZ_JAVIJF010000020.1"/>
</dbReference>
<protein>
    <submittedName>
        <fullName evidence="1">Uncharacterized protein</fullName>
    </submittedName>
</protein>
<accession>A0ABU4ZS49</accession>
<dbReference type="Proteomes" id="UP001276840">
    <property type="component" value="Unassembled WGS sequence"/>
</dbReference>
<reference evidence="1 2" key="1">
    <citation type="submission" date="2023-08" db="EMBL/GenBank/DDBJ databases">
        <title>Implementing the SeqCode for naming new Mesorhizobium species isolated from Vachellia karroo root nodules.</title>
        <authorList>
            <person name="Van Lill M."/>
        </authorList>
    </citation>
    <scope>NUCLEOTIDE SEQUENCE [LARGE SCALE GENOMIC DNA]</scope>
    <source>
        <strain evidence="1 2">MSK 1335</strain>
    </source>
</reference>
<organism evidence="1 2">
    <name type="scientific">Mesorhizobium montanum</name>
    <dbReference type="NCBI Taxonomy" id="3072323"/>
    <lineage>
        <taxon>Bacteria</taxon>
        <taxon>Pseudomonadati</taxon>
        <taxon>Pseudomonadota</taxon>
        <taxon>Alphaproteobacteria</taxon>
        <taxon>Hyphomicrobiales</taxon>
        <taxon>Phyllobacteriaceae</taxon>
        <taxon>Mesorhizobium</taxon>
    </lineage>
</organism>
<gene>
    <name evidence="1" type="ORF">RFM68_25360</name>
</gene>
<evidence type="ECO:0000313" key="2">
    <source>
        <dbReference type="Proteomes" id="UP001276840"/>
    </source>
</evidence>
<comment type="caution">
    <text evidence="1">The sequence shown here is derived from an EMBL/GenBank/DDBJ whole genome shotgun (WGS) entry which is preliminary data.</text>
</comment>
<keyword evidence="2" id="KW-1185">Reference proteome</keyword>
<evidence type="ECO:0000313" key="1">
    <source>
        <dbReference type="EMBL" id="MDX8527830.1"/>
    </source>
</evidence>
<dbReference type="EMBL" id="JAVIJF010000020">
    <property type="protein sequence ID" value="MDX8527830.1"/>
    <property type="molecule type" value="Genomic_DNA"/>
</dbReference>
<proteinExistence type="predicted"/>
<sequence length="93" mass="10121">MFAEGSPYQEELCAVGGNGKIECLVPGPGRFWPRHPGASPGPQLIVSPRRPPGSHQLEIPVDPRVLEASDHNGSTYFEHARFVVAMRGKAMSR</sequence>